<accession>A0ACC2G1A7</accession>
<protein>
    <submittedName>
        <fullName evidence="1">Uncharacterized protein</fullName>
    </submittedName>
</protein>
<comment type="caution">
    <text evidence="1">The sequence shown here is derived from an EMBL/GenBank/DDBJ whole genome shotgun (WGS) entry which is preliminary data.</text>
</comment>
<sequence length="96" mass="10993">MRPGNVCPISVESAVSQAHRRTVRCSTEPPVDRHSSSAVRFQNRHTLLYDTMSDKPNMKEISGFDKTKLKKTETKVKNQLPTKETIDQERKREPSP</sequence>
<dbReference type="EMBL" id="CM055746">
    <property type="protein sequence ID" value="KAJ7997336.1"/>
    <property type="molecule type" value="Genomic_DNA"/>
</dbReference>
<gene>
    <name evidence="1" type="ORF">DPEC_G00227930</name>
</gene>
<keyword evidence="2" id="KW-1185">Reference proteome</keyword>
<evidence type="ECO:0000313" key="2">
    <source>
        <dbReference type="Proteomes" id="UP001157502"/>
    </source>
</evidence>
<proteinExistence type="predicted"/>
<name>A0ACC2G1A7_DALPE</name>
<dbReference type="Proteomes" id="UP001157502">
    <property type="component" value="Chromosome 19"/>
</dbReference>
<reference evidence="1" key="1">
    <citation type="submission" date="2021-05" db="EMBL/GenBank/DDBJ databases">
        <authorList>
            <person name="Pan Q."/>
            <person name="Jouanno E."/>
            <person name="Zahm M."/>
            <person name="Klopp C."/>
            <person name="Cabau C."/>
            <person name="Louis A."/>
            <person name="Berthelot C."/>
            <person name="Parey E."/>
            <person name="Roest Crollius H."/>
            <person name="Montfort J."/>
            <person name="Robinson-Rechavi M."/>
            <person name="Bouchez O."/>
            <person name="Lampietro C."/>
            <person name="Lopez Roques C."/>
            <person name="Donnadieu C."/>
            <person name="Postlethwait J."/>
            <person name="Bobe J."/>
            <person name="Dillon D."/>
            <person name="Chandos A."/>
            <person name="von Hippel F."/>
            <person name="Guiguen Y."/>
        </authorList>
    </citation>
    <scope>NUCLEOTIDE SEQUENCE</scope>
    <source>
        <strain evidence="1">YG-Jan2019</strain>
    </source>
</reference>
<evidence type="ECO:0000313" key="1">
    <source>
        <dbReference type="EMBL" id="KAJ7997336.1"/>
    </source>
</evidence>
<organism evidence="1 2">
    <name type="scientific">Dallia pectoralis</name>
    <name type="common">Alaska blackfish</name>
    <dbReference type="NCBI Taxonomy" id="75939"/>
    <lineage>
        <taxon>Eukaryota</taxon>
        <taxon>Metazoa</taxon>
        <taxon>Chordata</taxon>
        <taxon>Craniata</taxon>
        <taxon>Vertebrata</taxon>
        <taxon>Euteleostomi</taxon>
        <taxon>Actinopterygii</taxon>
        <taxon>Neopterygii</taxon>
        <taxon>Teleostei</taxon>
        <taxon>Protacanthopterygii</taxon>
        <taxon>Esociformes</taxon>
        <taxon>Umbridae</taxon>
        <taxon>Dallia</taxon>
    </lineage>
</organism>